<dbReference type="Gene3D" id="3.30.70.580">
    <property type="entry name" value="Pseudouridine synthase I, catalytic domain, N-terminal subdomain"/>
    <property type="match status" value="1"/>
</dbReference>
<dbReference type="PANTHER" id="PTHR11142:SF0">
    <property type="entry name" value="TRNA PSEUDOURIDINE SYNTHASE-LIKE 1"/>
    <property type="match status" value="1"/>
</dbReference>
<feature type="active site" description="Nucleophile" evidence="4 5">
    <location>
        <position position="57"/>
    </location>
</feature>
<dbReference type="Proteomes" id="UP000051643">
    <property type="component" value="Unassembled WGS sequence"/>
</dbReference>
<dbReference type="InterPro" id="IPR020103">
    <property type="entry name" value="PsdUridine_synth_cat_dom_sf"/>
</dbReference>
<comment type="similarity">
    <text evidence="1 4 7">Belongs to the tRNA pseudouridine synthase TruA family.</text>
</comment>
<gene>
    <name evidence="4" type="primary">truA</name>
    <name evidence="9" type="ORF">APR42_13560</name>
</gene>
<dbReference type="PIRSF" id="PIRSF001430">
    <property type="entry name" value="tRNA_psdUrid_synth"/>
    <property type="match status" value="1"/>
</dbReference>
<dbReference type="GO" id="GO:0031119">
    <property type="term" value="P:tRNA pseudouridine synthesis"/>
    <property type="evidence" value="ECO:0007669"/>
    <property type="project" value="UniProtKB-UniRule"/>
</dbReference>
<dbReference type="SUPFAM" id="SSF55120">
    <property type="entry name" value="Pseudouridine synthase"/>
    <property type="match status" value="1"/>
</dbReference>
<dbReference type="InterPro" id="IPR020094">
    <property type="entry name" value="TruA/RsuA/RluB/E/F_N"/>
</dbReference>
<evidence type="ECO:0000256" key="5">
    <source>
        <dbReference type="PIRSR" id="PIRSR001430-1"/>
    </source>
</evidence>
<name>A0A0Q9ZAW8_9FLAO</name>
<dbReference type="RefSeq" id="WP_057480815.1">
    <property type="nucleotide sequence ID" value="NZ_BMWR01000006.1"/>
</dbReference>
<keyword evidence="2 4" id="KW-0819">tRNA processing</keyword>
<comment type="caution">
    <text evidence="4">Lacks conserved residue(s) required for the propagation of feature annotation.</text>
</comment>
<feature type="binding site" evidence="4 6">
    <location>
        <position position="117"/>
    </location>
    <ligand>
        <name>substrate</name>
    </ligand>
</feature>
<evidence type="ECO:0000256" key="2">
    <source>
        <dbReference type="ARBA" id="ARBA00022694"/>
    </source>
</evidence>
<evidence type="ECO:0000256" key="6">
    <source>
        <dbReference type="PIRSR" id="PIRSR001430-2"/>
    </source>
</evidence>
<evidence type="ECO:0000256" key="7">
    <source>
        <dbReference type="RuleBase" id="RU003792"/>
    </source>
</evidence>
<comment type="subunit">
    <text evidence="4">Homodimer.</text>
</comment>
<dbReference type="GO" id="GO:0160147">
    <property type="term" value="F:tRNA pseudouridine(38-40) synthase activity"/>
    <property type="evidence" value="ECO:0007669"/>
    <property type="project" value="UniProtKB-EC"/>
</dbReference>
<dbReference type="STRING" id="270918.APR42_13560"/>
<evidence type="ECO:0000256" key="1">
    <source>
        <dbReference type="ARBA" id="ARBA00009375"/>
    </source>
</evidence>
<dbReference type="GO" id="GO:0003723">
    <property type="term" value="F:RNA binding"/>
    <property type="evidence" value="ECO:0007669"/>
    <property type="project" value="InterPro"/>
</dbReference>
<sequence>MQPKRYFYLIKIQYLGYRLHGWQKQPDVKTVEELITKTLRYVMPEQKFKILGTSRTDAMVSAQESAFELFLDYEPLSDLNEFLKEFNQNLPQDIRALAITEVDAKFNIIQHPKLKEYAYLFSFGEKNHPFCAPLMANFQFDLDIELMKKGAKLFEGKHQFRNYCVRVSENSTFEREIIKSELVDNTEITASFFPKKSYIFHIHSAGFLRHQVRLMMGALLQLGKGELSLEDLENSLKPGVEMQMDYIVPASGLLLNKIGLEDF</sequence>
<organism evidence="9 10">
    <name type="scientific">Salegentibacter mishustinae</name>
    <dbReference type="NCBI Taxonomy" id="270918"/>
    <lineage>
        <taxon>Bacteria</taxon>
        <taxon>Pseudomonadati</taxon>
        <taxon>Bacteroidota</taxon>
        <taxon>Flavobacteriia</taxon>
        <taxon>Flavobacteriales</taxon>
        <taxon>Flavobacteriaceae</taxon>
        <taxon>Salegentibacter</taxon>
    </lineage>
</organism>
<feature type="domain" description="Pseudouridine synthase I TruA alpha/beta" evidence="8">
    <location>
        <begin position="151"/>
        <end position="242"/>
    </location>
</feature>
<keyword evidence="10" id="KW-1185">Reference proteome</keyword>
<evidence type="ECO:0000256" key="4">
    <source>
        <dbReference type="HAMAP-Rule" id="MF_00171"/>
    </source>
</evidence>
<dbReference type="OrthoDB" id="9811823at2"/>
<evidence type="ECO:0000256" key="3">
    <source>
        <dbReference type="ARBA" id="ARBA00023235"/>
    </source>
</evidence>
<evidence type="ECO:0000313" key="10">
    <source>
        <dbReference type="Proteomes" id="UP000051643"/>
    </source>
</evidence>
<proteinExistence type="inferred from homology"/>
<reference evidence="9" key="1">
    <citation type="submission" date="2015-10" db="EMBL/GenBank/DDBJ databases">
        <title>Draft genome sequence of Salegentibacter mishustinae KCTC 12263.</title>
        <authorList>
            <person name="Lin W."/>
            <person name="Zheng Q."/>
        </authorList>
    </citation>
    <scope>NUCLEOTIDE SEQUENCE [LARGE SCALE GENOMIC DNA]</scope>
    <source>
        <strain evidence="9">KCTC 12263</strain>
    </source>
</reference>
<dbReference type="InterPro" id="IPR020097">
    <property type="entry name" value="PsdUridine_synth_TruA_a/b_dom"/>
</dbReference>
<evidence type="ECO:0000259" key="8">
    <source>
        <dbReference type="Pfam" id="PF01416"/>
    </source>
</evidence>
<evidence type="ECO:0000313" key="9">
    <source>
        <dbReference type="EMBL" id="KRG30207.1"/>
    </source>
</evidence>
<dbReference type="PANTHER" id="PTHR11142">
    <property type="entry name" value="PSEUDOURIDYLATE SYNTHASE"/>
    <property type="match status" value="1"/>
</dbReference>
<accession>A0A0Q9ZAW8</accession>
<dbReference type="AlphaFoldDB" id="A0A0Q9ZAW8"/>
<comment type="function">
    <text evidence="4">Formation of pseudouridine at positions 38, 39 and 40 in the anticodon stem and loop of transfer RNAs.</text>
</comment>
<dbReference type="HAMAP" id="MF_00171">
    <property type="entry name" value="TruA"/>
    <property type="match status" value="1"/>
</dbReference>
<dbReference type="EMBL" id="LKTP01000002">
    <property type="protein sequence ID" value="KRG30207.1"/>
    <property type="molecule type" value="Genomic_DNA"/>
</dbReference>
<dbReference type="Gene3D" id="3.30.70.660">
    <property type="entry name" value="Pseudouridine synthase I, catalytic domain, C-terminal subdomain"/>
    <property type="match status" value="1"/>
</dbReference>
<dbReference type="EC" id="5.4.99.12" evidence="4"/>
<dbReference type="Pfam" id="PF01416">
    <property type="entry name" value="PseudoU_synth_1"/>
    <property type="match status" value="1"/>
</dbReference>
<protein>
    <recommendedName>
        <fullName evidence="4">tRNA pseudouridine synthase A</fullName>
        <ecNumber evidence="4">5.4.99.12</ecNumber>
    </recommendedName>
    <alternativeName>
        <fullName evidence="4">tRNA pseudouridine(38-40) synthase</fullName>
    </alternativeName>
    <alternativeName>
        <fullName evidence="4">tRNA pseudouridylate synthase I</fullName>
    </alternativeName>
    <alternativeName>
        <fullName evidence="4">tRNA-uridine isomerase I</fullName>
    </alternativeName>
</protein>
<dbReference type="InterPro" id="IPR001406">
    <property type="entry name" value="PsdUridine_synth_TruA"/>
</dbReference>
<keyword evidence="3 4" id="KW-0413">Isomerase</keyword>
<comment type="catalytic activity">
    <reaction evidence="4 7">
        <text>uridine(38/39/40) in tRNA = pseudouridine(38/39/40) in tRNA</text>
        <dbReference type="Rhea" id="RHEA:22376"/>
        <dbReference type="Rhea" id="RHEA-COMP:10085"/>
        <dbReference type="Rhea" id="RHEA-COMP:10087"/>
        <dbReference type="ChEBI" id="CHEBI:65314"/>
        <dbReference type="ChEBI" id="CHEBI:65315"/>
        <dbReference type="EC" id="5.4.99.12"/>
    </reaction>
</comment>
<dbReference type="InterPro" id="IPR020095">
    <property type="entry name" value="PsdUridine_synth_TruA_C"/>
</dbReference>
<comment type="caution">
    <text evidence="9">The sequence shown here is derived from an EMBL/GenBank/DDBJ whole genome shotgun (WGS) entry which is preliminary data.</text>
</comment>